<accession>A0ABV9P483</accession>
<dbReference type="Proteomes" id="UP001595885">
    <property type="component" value="Unassembled WGS sequence"/>
</dbReference>
<dbReference type="EMBL" id="JBHSGW010000025">
    <property type="protein sequence ID" value="MFC4740188.1"/>
    <property type="molecule type" value="Genomic_DNA"/>
</dbReference>
<dbReference type="Gene3D" id="1.25.40.10">
    <property type="entry name" value="Tetratricopeptide repeat domain"/>
    <property type="match status" value="1"/>
</dbReference>
<evidence type="ECO:0000313" key="3">
    <source>
        <dbReference type="Proteomes" id="UP001595885"/>
    </source>
</evidence>
<gene>
    <name evidence="2" type="ORF">ACFO3U_09315</name>
</gene>
<keyword evidence="1" id="KW-0732">Signal</keyword>
<sequence length="399" mass="45756">MKKIIFIVTLFFSFAILAQTDELKTLDRTYNLSSAPSQKDIDKVKVALASLDGMLSNLSPEQKNKYNFYKGIQPLMEVFVIAINNPTDKTAIINSLAYNKLIITAEYFNKVLDFEKNIVKKEHTSDIVKDIVPLIKPLVLQKAYTLNSSSKFKDASDYFYLAYLLDKNDGSNLENAAILSVQSEDYKKAEKLYEEFLNSDYLTNGIVYYAVSKANEKEETFPSSKARLNAINIGTHEKPRDEKVILKKPSIYKMYATLVENNGNVEKAKKIYNEAKEFNNDDLELLTNEANLYYNSNDLVTYSKLIKELVEKDPNNATLQFKIGYLSIAEDGKLVEEINKNLDNRTKYDELVLKRKNSFIRALPYFEKAYNLEPTNADYKNALKSTYNVLDMKEKADKL</sequence>
<evidence type="ECO:0000256" key="1">
    <source>
        <dbReference type="SAM" id="SignalP"/>
    </source>
</evidence>
<reference evidence="3" key="1">
    <citation type="journal article" date="2019" name="Int. J. Syst. Evol. Microbiol.">
        <title>The Global Catalogue of Microorganisms (GCM) 10K type strain sequencing project: providing services to taxonomists for standard genome sequencing and annotation.</title>
        <authorList>
            <consortium name="The Broad Institute Genomics Platform"/>
            <consortium name="The Broad Institute Genome Sequencing Center for Infectious Disease"/>
            <person name="Wu L."/>
            <person name="Ma J."/>
        </authorList>
    </citation>
    <scope>NUCLEOTIDE SEQUENCE [LARGE SCALE GENOMIC DNA]</scope>
    <source>
        <strain evidence="3">CCUG 50349</strain>
    </source>
</reference>
<protein>
    <submittedName>
        <fullName evidence="2">Tetratricopeptide repeat protein</fullName>
    </submittedName>
</protein>
<organism evidence="2 3">
    <name type="scientific">Flavobacterium ponti</name>
    <dbReference type="NCBI Taxonomy" id="665133"/>
    <lineage>
        <taxon>Bacteria</taxon>
        <taxon>Pseudomonadati</taxon>
        <taxon>Bacteroidota</taxon>
        <taxon>Flavobacteriia</taxon>
        <taxon>Flavobacteriales</taxon>
        <taxon>Flavobacteriaceae</taxon>
        <taxon>Flavobacterium</taxon>
    </lineage>
</organism>
<proteinExistence type="predicted"/>
<feature type="chain" id="PRO_5047067833" evidence="1">
    <location>
        <begin position="19"/>
        <end position="399"/>
    </location>
</feature>
<dbReference type="RefSeq" id="WP_379741053.1">
    <property type="nucleotide sequence ID" value="NZ_JBHSGW010000025.1"/>
</dbReference>
<comment type="caution">
    <text evidence="2">The sequence shown here is derived from an EMBL/GenBank/DDBJ whole genome shotgun (WGS) entry which is preliminary data.</text>
</comment>
<name>A0ABV9P483_9FLAO</name>
<keyword evidence="3" id="KW-1185">Reference proteome</keyword>
<feature type="signal peptide" evidence="1">
    <location>
        <begin position="1"/>
        <end position="18"/>
    </location>
</feature>
<dbReference type="SUPFAM" id="SSF48452">
    <property type="entry name" value="TPR-like"/>
    <property type="match status" value="2"/>
</dbReference>
<evidence type="ECO:0000313" key="2">
    <source>
        <dbReference type="EMBL" id="MFC4740188.1"/>
    </source>
</evidence>
<dbReference type="InterPro" id="IPR011990">
    <property type="entry name" value="TPR-like_helical_dom_sf"/>
</dbReference>